<evidence type="ECO:0000256" key="1">
    <source>
        <dbReference type="SAM" id="MobiDB-lite"/>
    </source>
</evidence>
<dbReference type="AlphaFoldDB" id="A0A9P4TB98"/>
<feature type="region of interest" description="Disordered" evidence="1">
    <location>
        <begin position="1"/>
        <end position="29"/>
    </location>
</feature>
<organism evidence="2 3">
    <name type="scientific">Curvularia kusanoi</name>
    <name type="common">Cochliobolus kusanoi</name>
    <dbReference type="NCBI Taxonomy" id="90978"/>
    <lineage>
        <taxon>Eukaryota</taxon>
        <taxon>Fungi</taxon>
        <taxon>Dikarya</taxon>
        <taxon>Ascomycota</taxon>
        <taxon>Pezizomycotina</taxon>
        <taxon>Dothideomycetes</taxon>
        <taxon>Pleosporomycetidae</taxon>
        <taxon>Pleosporales</taxon>
        <taxon>Pleosporineae</taxon>
        <taxon>Pleosporaceae</taxon>
        <taxon>Curvularia</taxon>
    </lineage>
</organism>
<reference evidence="2" key="1">
    <citation type="submission" date="2019-04" db="EMBL/GenBank/DDBJ databases">
        <title>Sequencing of skin fungus with MAO and IRED activity.</title>
        <authorList>
            <person name="Marsaioli A.J."/>
            <person name="Bonatto J.M.C."/>
            <person name="Reis Junior O."/>
        </authorList>
    </citation>
    <scope>NUCLEOTIDE SEQUENCE</scope>
    <source>
        <strain evidence="2">30M1</strain>
    </source>
</reference>
<dbReference type="OrthoDB" id="3793101at2759"/>
<dbReference type="Proteomes" id="UP000801428">
    <property type="component" value="Unassembled WGS sequence"/>
</dbReference>
<keyword evidence="3" id="KW-1185">Reference proteome</keyword>
<protein>
    <submittedName>
        <fullName evidence="2">Uncharacterized protein</fullName>
    </submittedName>
</protein>
<name>A0A9P4TB98_CURKU</name>
<evidence type="ECO:0000313" key="2">
    <source>
        <dbReference type="EMBL" id="KAF2999487.1"/>
    </source>
</evidence>
<evidence type="ECO:0000313" key="3">
    <source>
        <dbReference type="Proteomes" id="UP000801428"/>
    </source>
</evidence>
<dbReference type="EMBL" id="SWKU01000017">
    <property type="protein sequence ID" value="KAF2999487.1"/>
    <property type="molecule type" value="Genomic_DNA"/>
</dbReference>
<proteinExistence type="predicted"/>
<comment type="caution">
    <text evidence="2">The sequence shown here is derived from an EMBL/GenBank/DDBJ whole genome shotgun (WGS) entry which is preliminary data.</text>
</comment>
<feature type="compositionally biased region" description="Polar residues" evidence="1">
    <location>
        <begin position="1"/>
        <end position="22"/>
    </location>
</feature>
<sequence length="430" mass="48463">MSSSAISTHTPTATPTSEQPFPTGTASVTTSGTTAQIASTISISYSPTPTCNGGGHTTRDGKWTALIEHEIKRGPNKATLSWTLWDEHGCKAGGGSGTNEILGQNITQEIGAINRPEQDRMGYNVHVDVTDSLSTSDSTIDFMISKWIDGCRMRCWPKWQINKRDSSESWKITENCASKCGGPKFGPGEVSCSDDMNKWHDAGSTSHQKRGGYCTWRMPYKPGDDTPQPHGPASWTRASKWSLDIIQWMEYDKSSIEWWLKDPDGNNASHYWWDTSNVLPKGASLHINPDDAQNHPDLKMRYNMEVVIKDPRKKDSTTVRLTYLSDQKKKCTYCEREGLCPSHCQPYYQTESNDQKQQSSLEVCSHEGYWGTMRFPCPTSMFQDNTEFSCDKVAGAFYPLGAGFERRFSCWWPHDFLDAYDWNSGYWHEG</sequence>
<gene>
    <name evidence="2" type="ORF">E8E13_008687</name>
</gene>
<accession>A0A9P4TB98</accession>